<accession>A0A1M6FQ40</accession>
<keyword evidence="2" id="KW-1185">Reference proteome</keyword>
<sequence>MIESKKTGLFLRHERQFEVGDRVETFNHCVGTVVRVDRDKIGIFIVVRLDILPREFAYEPCDLKIIE</sequence>
<name>A0A1M6FQ40_9FIRM</name>
<dbReference type="RefSeq" id="WP_073033098.1">
    <property type="nucleotide sequence ID" value="NZ_FQXJ01000032.1"/>
</dbReference>
<organism evidence="1 2">
    <name type="scientific">Desulfosporosinus lacus DSM 15449</name>
    <dbReference type="NCBI Taxonomy" id="1121420"/>
    <lineage>
        <taxon>Bacteria</taxon>
        <taxon>Bacillati</taxon>
        <taxon>Bacillota</taxon>
        <taxon>Clostridia</taxon>
        <taxon>Eubacteriales</taxon>
        <taxon>Desulfitobacteriaceae</taxon>
        <taxon>Desulfosporosinus</taxon>
    </lineage>
</organism>
<evidence type="ECO:0008006" key="3">
    <source>
        <dbReference type="Google" id="ProtNLM"/>
    </source>
</evidence>
<dbReference type="EMBL" id="FQXJ01000032">
    <property type="protein sequence ID" value="SHI99786.1"/>
    <property type="molecule type" value="Genomic_DNA"/>
</dbReference>
<evidence type="ECO:0000313" key="1">
    <source>
        <dbReference type="EMBL" id="SHI99786.1"/>
    </source>
</evidence>
<proteinExistence type="predicted"/>
<dbReference type="AlphaFoldDB" id="A0A1M6FQ40"/>
<reference evidence="2" key="1">
    <citation type="submission" date="2016-11" db="EMBL/GenBank/DDBJ databases">
        <authorList>
            <person name="Varghese N."/>
            <person name="Submissions S."/>
        </authorList>
    </citation>
    <scope>NUCLEOTIDE SEQUENCE [LARGE SCALE GENOMIC DNA]</scope>
    <source>
        <strain evidence="2">DSM 15449</strain>
    </source>
</reference>
<dbReference type="Proteomes" id="UP000183954">
    <property type="component" value="Unassembled WGS sequence"/>
</dbReference>
<evidence type="ECO:0000313" key="2">
    <source>
        <dbReference type="Proteomes" id="UP000183954"/>
    </source>
</evidence>
<protein>
    <recommendedName>
        <fullName evidence="3">KOW motif-containing protein</fullName>
    </recommendedName>
</protein>
<gene>
    <name evidence="1" type="ORF">SAMN02746098_04983</name>
</gene>
<dbReference type="OrthoDB" id="2084466at2"/>